<dbReference type="InterPro" id="IPR029044">
    <property type="entry name" value="Nucleotide-diphossugar_trans"/>
</dbReference>
<dbReference type="STRING" id="197479.BFW38_11645"/>
<dbReference type="GO" id="GO:0016779">
    <property type="term" value="F:nucleotidyltransferase activity"/>
    <property type="evidence" value="ECO:0007669"/>
    <property type="project" value="UniProtKB-ARBA"/>
</dbReference>
<protein>
    <recommendedName>
        <fullName evidence="3">MobA-like NTP transferase domain-containing protein</fullName>
    </recommendedName>
</protein>
<organism evidence="4 5">
    <name type="scientific">Terasakiispira papahanaumokuakeensis</name>
    <dbReference type="NCBI Taxonomy" id="197479"/>
    <lineage>
        <taxon>Bacteria</taxon>
        <taxon>Pseudomonadati</taxon>
        <taxon>Pseudomonadota</taxon>
        <taxon>Gammaproteobacteria</taxon>
        <taxon>Oceanospirillales</taxon>
        <taxon>Terasakiispira</taxon>
    </lineage>
</organism>
<dbReference type="AlphaFoldDB" id="A0A1E2VAS1"/>
<dbReference type="SUPFAM" id="SSF53448">
    <property type="entry name" value="Nucleotide-diphospho-sugar transferases"/>
    <property type="match status" value="1"/>
</dbReference>
<dbReference type="Proteomes" id="UP000094291">
    <property type="component" value="Unassembled WGS sequence"/>
</dbReference>
<feature type="compositionally biased region" description="Pro residues" evidence="2">
    <location>
        <begin position="206"/>
        <end position="218"/>
    </location>
</feature>
<name>A0A1E2VAS1_9GAMM</name>
<keyword evidence="1" id="KW-0460">Magnesium</keyword>
<evidence type="ECO:0000256" key="2">
    <source>
        <dbReference type="SAM" id="MobiDB-lite"/>
    </source>
</evidence>
<reference evidence="4 5" key="1">
    <citation type="submission" date="2016-08" db="EMBL/GenBank/DDBJ databases">
        <authorList>
            <person name="Seilhamer J.J."/>
        </authorList>
    </citation>
    <scope>NUCLEOTIDE SEQUENCE [LARGE SCALE GENOMIC DNA]</scope>
    <source>
        <strain evidence="4 5">PH27A</strain>
    </source>
</reference>
<dbReference type="Pfam" id="PF12804">
    <property type="entry name" value="NTP_transf_3"/>
    <property type="match status" value="1"/>
</dbReference>
<accession>A0A1E2VAS1</accession>
<evidence type="ECO:0000259" key="3">
    <source>
        <dbReference type="Pfam" id="PF12804"/>
    </source>
</evidence>
<dbReference type="RefSeq" id="WP_068998904.1">
    <property type="nucleotide sequence ID" value="NZ_MDTQ01000001.1"/>
</dbReference>
<feature type="region of interest" description="Disordered" evidence="2">
    <location>
        <begin position="199"/>
        <end position="218"/>
    </location>
</feature>
<proteinExistence type="predicted"/>
<comment type="caution">
    <text evidence="4">The sequence shown here is derived from an EMBL/GenBank/DDBJ whole genome shotgun (WGS) entry which is preliminary data.</text>
</comment>
<dbReference type="InterPro" id="IPR025877">
    <property type="entry name" value="MobA-like_NTP_Trfase"/>
</dbReference>
<keyword evidence="5" id="KW-1185">Reference proteome</keyword>
<dbReference type="Gene3D" id="3.90.550.10">
    <property type="entry name" value="Spore Coat Polysaccharide Biosynthesis Protein SpsA, Chain A"/>
    <property type="match status" value="1"/>
</dbReference>
<evidence type="ECO:0000256" key="1">
    <source>
        <dbReference type="ARBA" id="ARBA00022842"/>
    </source>
</evidence>
<dbReference type="OrthoDB" id="5298023at2"/>
<evidence type="ECO:0000313" key="4">
    <source>
        <dbReference type="EMBL" id="ODC04087.1"/>
    </source>
</evidence>
<dbReference type="PANTHER" id="PTHR43777">
    <property type="entry name" value="MOLYBDENUM COFACTOR CYTIDYLYLTRANSFERASE"/>
    <property type="match status" value="1"/>
</dbReference>
<dbReference type="PANTHER" id="PTHR43777:SF1">
    <property type="entry name" value="MOLYBDENUM COFACTOR CYTIDYLYLTRANSFERASE"/>
    <property type="match status" value="1"/>
</dbReference>
<sequence>MPHHHAADIGILILAAGHGRRFKAAGGEGLKLMARYPEPQADQWAKHQTANQEQVEYRPLLYWTLQQALRSGLPVHLVTRPGLKPLQHLAQALKISMTLIDSQGSGESIAAGVQATLAWSGWLIQPGDMPWVQAADYRQVATALHSGAAQARLMYQGKPGHPVGFDRRYQEALSQLQGDQGARALLETSQLETLEAHRGTITDADLPPPDFSTAQYPP</sequence>
<dbReference type="EMBL" id="MDTQ01000001">
    <property type="protein sequence ID" value="ODC04087.1"/>
    <property type="molecule type" value="Genomic_DNA"/>
</dbReference>
<feature type="domain" description="MobA-like NTP transferase" evidence="3">
    <location>
        <begin position="12"/>
        <end position="188"/>
    </location>
</feature>
<gene>
    <name evidence="4" type="ORF">BFW38_11645</name>
</gene>
<evidence type="ECO:0000313" key="5">
    <source>
        <dbReference type="Proteomes" id="UP000094291"/>
    </source>
</evidence>